<name>A0AAF0Y8H0_9TREE</name>
<protein>
    <recommendedName>
        <fullName evidence="2">ASCH domain-containing protein</fullName>
    </recommendedName>
</protein>
<organism evidence="3 4">
    <name type="scientific">Vanrija pseudolonga</name>
    <dbReference type="NCBI Taxonomy" id="143232"/>
    <lineage>
        <taxon>Eukaryota</taxon>
        <taxon>Fungi</taxon>
        <taxon>Dikarya</taxon>
        <taxon>Basidiomycota</taxon>
        <taxon>Agaricomycotina</taxon>
        <taxon>Tremellomycetes</taxon>
        <taxon>Trichosporonales</taxon>
        <taxon>Trichosporonaceae</taxon>
        <taxon>Vanrija</taxon>
    </lineage>
</organism>
<dbReference type="CDD" id="cd06553">
    <property type="entry name" value="ASCH_Ef3133_like"/>
    <property type="match status" value="1"/>
</dbReference>
<evidence type="ECO:0000259" key="2">
    <source>
        <dbReference type="SMART" id="SM01022"/>
    </source>
</evidence>
<dbReference type="Gene3D" id="3.10.400.10">
    <property type="entry name" value="Sulfate adenylyltransferase"/>
    <property type="match status" value="1"/>
</dbReference>
<feature type="domain" description="ASCH" evidence="2">
    <location>
        <begin position="55"/>
        <end position="178"/>
    </location>
</feature>
<feature type="region of interest" description="Disordered" evidence="1">
    <location>
        <begin position="1"/>
        <end position="30"/>
    </location>
</feature>
<dbReference type="AlphaFoldDB" id="A0AAF0Y8H0"/>
<dbReference type="InterPro" id="IPR015947">
    <property type="entry name" value="PUA-like_sf"/>
</dbReference>
<dbReference type="EMBL" id="CP086717">
    <property type="protein sequence ID" value="WOO81862.1"/>
    <property type="molecule type" value="Genomic_DNA"/>
</dbReference>
<dbReference type="Proteomes" id="UP000827549">
    <property type="component" value="Chromosome 4"/>
</dbReference>
<evidence type="ECO:0000313" key="3">
    <source>
        <dbReference type="EMBL" id="WOO81862.1"/>
    </source>
</evidence>
<proteinExistence type="predicted"/>
<dbReference type="InterPro" id="IPR009326">
    <property type="entry name" value="DUF984"/>
</dbReference>
<evidence type="ECO:0000313" key="4">
    <source>
        <dbReference type="Proteomes" id="UP000827549"/>
    </source>
</evidence>
<dbReference type="Pfam" id="PF04266">
    <property type="entry name" value="ASCH"/>
    <property type="match status" value="1"/>
</dbReference>
<dbReference type="SMART" id="SM01022">
    <property type="entry name" value="ASCH"/>
    <property type="match status" value="1"/>
</dbReference>
<dbReference type="GeneID" id="87808607"/>
<dbReference type="RefSeq" id="XP_062627894.1">
    <property type="nucleotide sequence ID" value="XM_062771910.1"/>
</dbReference>
<dbReference type="SUPFAM" id="SSF88697">
    <property type="entry name" value="PUA domain-like"/>
    <property type="match status" value="1"/>
</dbReference>
<sequence>MPTLPWVEPTVDKAIPSTSAQTEPSPPADTASVEALWDAYRASNPAVPATPPPAWHFCDNRPDAAECLALVLAGRKRATASSAAFFALQNEPLPAPGDHSVVTDFDGTAECIIRTTRVTVLPMDQVTTEMAATEGEGDGSLEYWRAVHWAYYARELAGTGVPVSRGLEVVFEEFEVVWPAPRHE</sequence>
<dbReference type="PANTHER" id="PTHR39203:SF1">
    <property type="entry name" value="CYTOPLASMIC PROTEIN"/>
    <property type="match status" value="1"/>
</dbReference>
<reference evidence="3" key="1">
    <citation type="submission" date="2023-10" db="EMBL/GenBank/DDBJ databases">
        <authorList>
            <person name="Noh H."/>
        </authorList>
    </citation>
    <scope>NUCLEOTIDE SEQUENCE</scope>
    <source>
        <strain evidence="3">DUCC4014</strain>
    </source>
</reference>
<keyword evidence="4" id="KW-1185">Reference proteome</keyword>
<gene>
    <name evidence="3" type="ORF">LOC62_04G005378</name>
</gene>
<evidence type="ECO:0000256" key="1">
    <source>
        <dbReference type="SAM" id="MobiDB-lite"/>
    </source>
</evidence>
<dbReference type="PIRSF" id="PIRSF021320">
    <property type="entry name" value="DUF984"/>
    <property type="match status" value="1"/>
</dbReference>
<dbReference type="InterPro" id="IPR007374">
    <property type="entry name" value="ASCH_domain"/>
</dbReference>
<accession>A0AAF0Y8H0</accession>
<dbReference type="PANTHER" id="PTHR39203">
    <property type="entry name" value="CYTOPLASMIC PROTEIN-RELATED"/>
    <property type="match status" value="1"/>
</dbReference>